<protein>
    <submittedName>
        <fullName evidence="3">HDC19048</fullName>
    </submittedName>
</protein>
<accession>Q6IIC1</accession>
<gene>
    <name evidence="3" type="ORF">HDC19048</name>
</gene>
<feature type="region of interest" description="Disordered" evidence="1">
    <location>
        <begin position="71"/>
        <end position="97"/>
    </location>
</feature>
<feature type="compositionally biased region" description="Basic and acidic residues" evidence="1">
    <location>
        <begin position="228"/>
        <end position="237"/>
    </location>
</feature>
<evidence type="ECO:0000313" key="3">
    <source>
        <dbReference type="EMBL" id="DAA03345.1"/>
    </source>
</evidence>
<keyword evidence="2" id="KW-0812">Transmembrane</keyword>
<evidence type="ECO:0000256" key="2">
    <source>
        <dbReference type="SAM" id="Phobius"/>
    </source>
</evidence>
<feature type="region of interest" description="Disordered" evidence="1">
    <location>
        <begin position="1"/>
        <end position="24"/>
    </location>
</feature>
<feature type="transmembrane region" description="Helical" evidence="2">
    <location>
        <begin position="157"/>
        <end position="178"/>
    </location>
</feature>
<evidence type="ECO:0000256" key="1">
    <source>
        <dbReference type="SAM" id="MobiDB-lite"/>
    </source>
</evidence>
<feature type="region of interest" description="Disordered" evidence="1">
    <location>
        <begin position="47"/>
        <end position="66"/>
    </location>
</feature>
<organism evidence="3">
    <name type="scientific">Drosophila melanogaster</name>
    <name type="common">Fruit fly</name>
    <dbReference type="NCBI Taxonomy" id="7227"/>
    <lineage>
        <taxon>Eukaryota</taxon>
        <taxon>Metazoa</taxon>
        <taxon>Ecdysozoa</taxon>
        <taxon>Arthropoda</taxon>
        <taxon>Hexapoda</taxon>
        <taxon>Insecta</taxon>
        <taxon>Pterygota</taxon>
        <taxon>Neoptera</taxon>
        <taxon>Endopterygota</taxon>
        <taxon>Diptera</taxon>
        <taxon>Brachycera</taxon>
        <taxon>Muscomorpha</taxon>
        <taxon>Ephydroidea</taxon>
        <taxon>Drosophilidae</taxon>
        <taxon>Drosophila</taxon>
        <taxon>Sophophora</taxon>
    </lineage>
</organism>
<feature type="region of interest" description="Disordered" evidence="1">
    <location>
        <begin position="217"/>
        <end position="237"/>
    </location>
</feature>
<name>Q6IIC1_DROME</name>
<proteinExistence type="predicted"/>
<sequence length="237" mass="26785">MHTRIHDAIETAATGGTANSIPVSTGLRPRKTLIRHVGARRSVDVARTAANNNSSHGRHTGPRPRLGLRLVPQPHSTTTATNNTTTTTTTPKPPTPAAAIVRQNTATTTTISRHNNNNNDDCWNNNVQQQKHQGKLKNSVELERNKNIKKMSEAFEFWVTDVVIAVAIAIAIVIVIVFRRQRRQCLMFMYVCDSMWRLYGYMEHTYRPRPSCTEAKERHFQRSNAPALREKRNENVV</sequence>
<dbReference type="EMBL" id="BK003145">
    <property type="protein sequence ID" value="DAA03345.1"/>
    <property type="molecule type" value="Genomic_DNA"/>
</dbReference>
<feature type="compositionally biased region" description="Low complexity" evidence="1">
    <location>
        <begin position="77"/>
        <end position="90"/>
    </location>
</feature>
<feature type="compositionally biased region" description="Polar residues" evidence="1">
    <location>
        <begin position="14"/>
        <end position="23"/>
    </location>
</feature>
<keyword evidence="2" id="KW-0472">Membrane</keyword>
<keyword evidence="2" id="KW-1133">Transmembrane helix</keyword>
<dbReference type="AlphaFoldDB" id="Q6IIC1"/>
<reference evidence="3" key="1">
    <citation type="journal article" date="2003" name="Genome Biol.">
        <title>An integrated gene annotation and transcriptional profiling approach towards the full gene content of the Drosophila genome.</title>
        <authorList>
            <person name="Hild M."/>
            <person name="Beckmann B."/>
            <person name="Haas S.A."/>
            <person name="Koch B."/>
            <person name="Solovyev V."/>
            <person name="Busold C."/>
            <person name="Fellenberg K."/>
            <person name="Boutros M."/>
            <person name="Vingron M."/>
            <person name="Sauer F."/>
            <person name="Hoheisel J.D."/>
            <person name="Paro R."/>
        </authorList>
    </citation>
    <scope>NUCLEOTIDE SEQUENCE</scope>
</reference>